<dbReference type="InterPro" id="IPR050188">
    <property type="entry name" value="RluA_PseudoU_synthase"/>
</dbReference>
<keyword evidence="2" id="KW-0413">Isomerase</keyword>
<dbReference type="PANTHER" id="PTHR21600:SF44">
    <property type="entry name" value="RIBOSOMAL LARGE SUBUNIT PSEUDOURIDINE SYNTHASE D"/>
    <property type="match status" value="1"/>
</dbReference>
<dbReference type="CDD" id="cd02869">
    <property type="entry name" value="PseudoU_synth_RluA_like"/>
    <property type="match status" value="1"/>
</dbReference>
<sequence>MKRTTGKEQQRPWRLPFGLEILYEDDDIMVVFKPEGLLSVAAGGEKNRTAYWILNEYLRRRGQKRQIAVVHRLDRDTSGVMVFAKSAVMKKVLMDRWDDLVAARRYVAVVEGSVTEAEGTIDLPLTEDSRARVVIAPPGKGLRAVTRWKLLRSGSRYSMLALELETGRRNQIRVHCAAIGHPVVGDSKYGSRSDPLGRLGLHAETLAFHHPRTGAPLEFSVPPPPSFTSPKLYRY</sequence>
<evidence type="ECO:0000313" key="5">
    <source>
        <dbReference type="Proteomes" id="UP000000503"/>
    </source>
</evidence>
<dbReference type="AlphaFoldDB" id="F8EZP1"/>
<name>F8EZP1_GRAC1</name>
<dbReference type="Pfam" id="PF00849">
    <property type="entry name" value="PseudoU_synth_2"/>
    <property type="match status" value="1"/>
</dbReference>
<accession>F8EZP1</accession>
<dbReference type="PROSITE" id="PS01129">
    <property type="entry name" value="PSI_RLU"/>
    <property type="match status" value="1"/>
</dbReference>
<dbReference type="OrthoDB" id="305739at2"/>
<evidence type="ECO:0000313" key="4">
    <source>
        <dbReference type="EMBL" id="AEJ20765.1"/>
    </source>
</evidence>
<evidence type="ECO:0000256" key="1">
    <source>
        <dbReference type="ARBA" id="ARBA00010876"/>
    </source>
</evidence>
<dbReference type="InterPro" id="IPR006224">
    <property type="entry name" value="PsdUridine_synth_RluA-like_CS"/>
</dbReference>
<dbReference type="STRING" id="744872.Spica_2668"/>
<reference evidence="5" key="1">
    <citation type="journal article" date="2013" name="Stand. Genomic Sci.">
        <title>Genome sequence of the thermophilic fresh-water bacterium Spirochaeta caldaria type strain (H1(T)), reclassification of Spirochaeta caldaria, Spirochaeta stenostrepta, and Spirochaeta zuelzerae in the genus Treponema as Treponema caldaria comb. nov., Treponema stenostrepta comb. nov., and Treponema zuelzerae comb. nov., and emendation of the genus Treponema.</title>
        <authorList>
            <person name="Abt B."/>
            <person name="Goker M."/>
            <person name="Scheuner C."/>
            <person name="Han C."/>
            <person name="Lu M."/>
            <person name="Misra M."/>
            <person name="Lapidus A."/>
            <person name="Nolan M."/>
            <person name="Lucas S."/>
            <person name="Hammon N."/>
            <person name="Deshpande S."/>
            <person name="Cheng J.F."/>
            <person name="Tapia R."/>
            <person name="Goodwin L.A."/>
            <person name="Pitluck S."/>
            <person name="Liolios K."/>
            <person name="Pagani I."/>
            <person name="Ivanova N."/>
            <person name="Mavromatis K."/>
            <person name="Mikhailova N."/>
            <person name="Huntemann M."/>
            <person name="Pati A."/>
            <person name="Chen A."/>
            <person name="Palaniappan K."/>
            <person name="Land M."/>
            <person name="Hauser L."/>
            <person name="Jeffries C.D."/>
            <person name="Rohde M."/>
            <person name="Spring S."/>
            <person name="Gronow S."/>
            <person name="Detter J.C."/>
            <person name="Bristow J."/>
            <person name="Eisen J.A."/>
            <person name="Markowitz V."/>
            <person name="Hugenholtz P."/>
            <person name="Kyrpides N.C."/>
            <person name="Woyke T."/>
            <person name="Klenk H.P."/>
        </authorList>
    </citation>
    <scope>NUCLEOTIDE SEQUENCE</scope>
    <source>
        <strain evidence="5">ATCC 51460 / DSM 7334 / H1</strain>
    </source>
</reference>
<dbReference type="eggNOG" id="COG0564">
    <property type="taxonomic scope" value="Bacteria"/>
</dbReference>
<gene>
    <name evidence="4" type="ordered locus">Spica_2668</name>
</gene>
<evidence type="ECO:0000256" key="2">
    <source>
        <dbReference type="ARBA" id="ARBA00023235"/>
    </source>
</evidence>
<proteinExistence type="inferred from homology"/>
<dbReference type="GO" id="GO:0009982">
    <property type="term" value="F:pseudouridine synthase activity"/>
    <property type="evidence" value="ECO:0007669"/>
    <property type="project" value="InterPro"/>
</dbReference>
<dbReference type="GO" id="GO:0140098">
    <property type="term" value="F:catalytic activity, acting on RNA"/>
    <property type="evidence" value="ECO:0007669"/>
    <property type="project" value="UniProtKB-ARBA"/>
</dbReference>
<dbReference type="KEGG" id="scd:Spica_2668"/>
<dbReference type="HOGENOM" id="CLU_016902_11_2_12"/>
<dbReference type="GO" id="GO:0000455">
    <property type="term" value="P:enzyme-directed rRNA pseudouridine synthesis"/>
    <property type="evidence" value="ECO:0007669"/>
    <property type="project" value="TreeGrafter"/>
</dbReference>
<dbReference type="Proteomes" id="UP000000503">
    <property type="component" value="Chromosome"/>
</dbReference>
<comment type="similarity">
    <text evidence="1">Belongs to the pseudouridine synthase RluA family.</text>
</comment>
<dbReference type="InterPro" id="IPR020103">
    <property type="entry name" value="PsdUridine_synth_cat_dom_sf"/>
</dbReference>
<dbReference type="GO" id="GO:0003723">
    <property type="term" value="F:RNA binding"/>
    <property type="evidence" value="ECO:0007669"/>
    <property type="project" value="InterPro"/>
</dbReference>
<organism evidence="4 5">
    <name type="scientific">Gracilinema caldarium (strain ATCC 51460 / DSM 7334 / H1)</name>
    <name type="common">Treponema caldarium</name>
    <dbReference type="NCBI Taxonomy" id="744872"/>
    <lineage>
        <taxon>Bacteria</taxon>
        <taxon>Pseudomonadati</taxon>
        <taxon>Spirochaetota</taxon>
        <taxon>Spirochaetia</taxon>
        <taxon>Spirochaetales</taxon>
        <taxon>Breznakiellaceae</taxon>
        <taxon>Gracilinema</taxon>
    </lineage>
</organism>
<dbReference type="PANTHER" id="PTHR21600">
    <property type="entry name" value="MITOCHONDRIAL RNA PSEUDOURIDINE SYNTHASE"/>
    <property type="match status" value="1"/>
</dbReference>
<dbReference type="InterPro" id="IPR006145">
    <property type="entry name" value="PsdUridine_synth_RsuA/RluA"/>
</dbReference>
<protein>
    <submittedName>
        <fullName evidence="4">Pseudouridine synthase</fullName>
    </submittedName>
</protein>
<keyword evidence="5" id="KW-1185">Reference proteome</keyword>
<dbReference type="SUPFAM" id="SSF55120">
    <property type="entry name" value="Pseudouridine synthase"/>
    <property type="match status" value="1"/>
</dbReference>
<feature type="domain" description="Pseudouridine synthase RsuA/RluA-like" evidence="3">
    <location>
        <begin position="28"/>
        <end position="178"/>
    </location>
</feature>
<dbReference type="Gene3D" id="3.30.2350.10">
    <property type="entry name" value="Pseudouridine synthase"/>
    <property type="match status" value="1"/>
</dbReference>
<evidence type="ECO:0000259" key="3">
    <source>
        <dbReference type="Pfam" id="PF00849"/>
    </source>
</evidence>
<dbReference type="RefSeq" id="WP_013970043.1">
    <property type="nucleotide sequence ID" value="NC_015732.1"/>
</dbReference>
<dbReference type="EMBL" id="CP002868">
    <property type="protein sequence ID" value="AEJ20765.1"/>
    <property type="molecule type" value="Genomic_DNA"/>
</dbReference>